<dbReference type="CDD" id="cd14752">
    <property type="entry name" value="GH31_N"/>
    <property type="match status" value="1"/>
</dbReference>
<keyword evidence="11" id="KW-1185">Reference proteome</keyword>
<evidence type="ECO:0000256" key="1">
    <source>
        <dbReference type="ARBA" id="ARBA00007806"/>
    </source>
</evidence>
<sequence>MKFSNGCWMDKEGYQVKSPAEVYDWKQDKNGLTLYAPFQKINHIGQTLDGGVMTIELSSPMENIIRVRAYHHAGSIVNEPAFLLKNQEPVIAIKETDEHLTFGTGALEARVKRDQWNVQFTYKDKALTSSDPRSMSYVLTDENEPYVREQLSLDVGELIYGLGERFTPFVKNGQVVDIWNEDGGTGSEQTYKNIPFYVSNKGYGVFVNHPENVSFEIASEKVSKSQFSVAGECLDYYVIAGDDLKEVLHHYTELTGKPPLVPSWSFGLWLSTSFLTSYDEKTVNSFVDEMIERDIPLDVFHFDCLWMKELEWCNFEWDDRVFPDPINMLERLKEKGLKICVWINPYIGQKSPLFKEAADQGFLLKKADGRVWQWDKWQAGMGLVDFTNPEATKWYTDKLDTLIDMGVDSFKTDFGERIPVDVVYTDGSCPYKMHNYYTQLYNESVFNLLNKRLGEKQSVLFARSATVGGQTLPVHWGGDSLSNYSSMAETLRGGLSLSLGGFAYWSHDIGGFETGSTPDLYKRWTQFGLLSSHSRYHGSGDYKVPWLYDEEAVEVTRQFTKLKCRLMPYLFSKAVEATKTGVPMMRPMLLEFSEDETCHYLDRQYMLGDSLLVAPIFNEQGTVRYYLPKGEWTNLLTNNKVSGERWITETHDYHSLPLMVKENTILVFGHEDATATYDFTKDVSLHLFALKDSEQTETMVVNESGERMGSVTALKTESSITVKTDGLTTDYSIVLRNVHSVQSISTGRQQQTADGIHIALDAGENEITIQL</sequence>
<comment type="similarity">
    <text evidence="1 6">Belongs to the glycosyl hydrolase 31 family.</text>
</comment>
<dbReference type="InterPro" id="IPR048395">
    <property type="entry name" value="Glyco_hydro_31_C"/>
</dbReference>
<evidence type="ECO:0000256" key="4">
    <source>
        <dbReference type="ARBA" id="ARBA00052064"/>
    </source>
</evidence>
<evidence type="ECO:0000256" key="6">
    <source>
        <dbReference type="RuleBase" id="RU361185"/>
    </source>
</evidence>
<reference evidence="10 11" key="1">
    <citation type="submission" date="2019-07" db="EMBL/GenBank/DDBJ databases">
        <authorList>
            <person name="Park Y.J."/>
            <person name="Jeong S.E."/>
            <person name="Jung H.S."/>
        </authorList>
    </citation>
    <scope>NUCLEOTIDE SEQUENCE [LARGE SCALE GENOMIC DNA]</scope>
    <source>
        <strain evidence="11">P16(2019)</strain>
    </source>
</reference>
<accession>A0A554A1N7</accession>
<dbReference type="GO" id="GO:0005975">
    <property type="term" value="P:carbohydrate metabolic process"/>
    <property type="evidence" value="ECO:0007669"/>
    <property type="project" value="InterPro"/>
</dbReference>
<dbReference type="OrthoDB" id="176168at2"/>
<dbReference type="InterPro" id="IPR000322">
    <property type="entry name" value="Glyco_hydro_31_TIM"/>
</dbReference>
<dbReference type="RefSeq" id="WP_143847025.1">
    <property type="nucleotide sequence ID" value="NZ_VLXZ01000002.1"/>
</dbReference>
<gene>
    <name evidence="10" type="primary">yicI</name>
    <name evidence="10" type="ORF">FN960_03560</name>
</gene>
<dbReference type="InterPro" id="IPR050985">
    <property type="entry name" value="Alpha-glycosidase_related"/>
</dbReference>
<evidence type="ECO:0000256" key="2">
    <source>
        <dbReference type="ARBA" id="ARBA00022801"/>
    </source>
</evidence>
<keyword evidence="3 6" id="KW-0326">Glycosidase</keyword>
<evidence type="ECO:0000313" key="11">
    <source>
        <dbReference type="Proteomes" id="UP000318521"/>
    </source>
</evidence>
<evidence type="ECO:0000256" key="3">
    <source>
        <dbReference type="ARBA" id="ARBA00023295"/>
    </source>
</evidence>
<feature type="domain" description="Glycoside hydrolase family 31 TIM barrel" evidence="7">
    <location>
        <begin position="258"/>
        <end position="572"/>
    </location>
</feature>
<dbReference type="AlphaFoldDB" id="A0A554A1N7"/>
<dbReference type="InterPro" id="IPR011013">
    <property type="entry name" value="Gal_mutarotase_sf_dom"/>
</dbReference>
<feature type="domain" description="Glycoside hydrolase family 31 N-terminal" evidence="8">
    <location>
        <begin position="54"/>
        <end position="216"/>
    </location>
</feature>
<dbReference type="Gene3D" id="2.60.40.1760">
    <property type="entry name" value="glycosyl hydrolase (family 31)"/>
    <property type="match status" value="1"/>
</dbReference>
<feature type="domain" description="Glycosyl hydrolase family 31 C-terminal" evidence="9">
    <location>
        <begin position="581"/>
        <end position="666"/>
    </location>
</feature>
<proteinExistence type="inferred from homology"/>
<evidence type="ECO:0000259" key="9">
    <source>
        <dbReference type="Pfam" id="PF21365"/>
    </source>
</evidence>
<evidence type="ECO:0000259" key="8">
    <source>
        <dbReference type="Pfam" id="PF13802"/>
    </source>
</evidence>
<organism evidence="10 11">
    <name type="scientific">Alkalicoccobacillus porphyridii</name>
    <dbReference type="NCBI Taxonomy" id="2597270"/>
    <lineage>
        <taxon>Bacteria</taxon>
        <taxon>Bacillati</taxon>
        <taxon>Bacillota</taxon>
        <taxon>Bacilli</taxon>
        <taxon>Bacillales</taxon>
        <taxon>Bacillaceae</taxon>
        <taxon>Alkalicoccobacillus</taxon>
    </lineage>
</organism>
<dbReference type="GO" id="GO:0061634">
    <property type="term" value="F:alpha-D-xyloside xylohydrolase"/>
    <property type="evidence" value="ECO:0007669"/>
    <property type="project" value="UniProtKB-EC"/>
</dbReference>
<dbReference type="PANTHER" id="PTHR43053">
    <property type="entry name" value="GLYCOSIDASE FAMILY 31"/>
    <property type="match status" value="1"/>
</dbReference>
<dbReference type="GO" id="GO:0030246">
    <property type="term" value="F:carbohydrate binding"/>
    <property type="evidence" value="ECO:0007669"/>
    <property type="project" value="InterPro"/>
</dbReference>
<dbReference type="Pfam" id="PF01055">
    <property type="entry name" value="Glyco_hydro_31_2nd"/>
    <property type="match status" value="1"/>
</dbReference>
<dbReference type="Pfam" id="PF13802">
    <property type="entry name" value="Gal_mutarotas_2"/>
    <property type="match status" value="1"/>
</dbReference>
<dbReference type="InterPro" id="IPR017853">
    <property type="entry name" value="GH"/>
</dbReference>
<dbReference type="PANTHER" id="PTHR43053:SF4">
    <property type="entry name" value="MYOGENESIS-REGULATING GLYCOSIDASE"/>
    <property type="match status" value="1"/>
</dbReference>
<comment type="catalytic activity">
    <reaction evidence="4">
        <text>Hydrolysis of terminal, non-reducing alpha-D-xylose residues with release of alpha-D-xylose.</text>
        <dbReference type="EC" id="3.2.1.177"/>
    </reaction>
</comment>
<dbReference type="NCBIfam" id="NF007940">
    <property type="entry name" value="PRK10658.1"/>
    <property type="match status" value="1"/>
</dbReference>
<evidence type="ECO:0000313" key="10">
    <source>
        <dbReference type="EMBL" id="TSB47611.1"/>
    </source>
</evidence>
<dbReference type="CDD" id="cd06593">
    <property type="entry name" value="GH31_xylosidase_YicI"/>
    <property type="match status" value="1"/>
</dbReference>
<dbReference type="SUPFAM" id="SSF51445">
    <property type="entry name" value="(Trans)glycosidases"/>
    <property type="match status" value="1"/>
</dbReference>
<evidence type="ECO:0000256" key="5">
    <source>
        <dbReference type="ARBA" id="ARBA00066962"/>
    </source>
</evidence>
<evidence type="ECO:0000259" key="7">
    <source>
        <dbReference type="Pfam" id="PF01055"/>
    </source>
</evidence>
<dbReference type="FunFam" id="3.20.20.80:FF:000053">
    <property type="entry name" value="Alpha-xylosidase YicI"/>
    <property type="match status" value="1"/>
</dbReference>
<dbReference type="SUPFAM" id="SSF51011">
    <property type="entry name" value="Glycosyl hydrolase domain"/>
    <property type="match status" value="1"/>
</dbReference>
<dbReference type="SUPFAM" id="SSF117125">
    <property type="entry name" value="Putative glucosidase YicI, C-terminal domain"/>
    <property type="match status" value="1"/>
</dbReference>
<dbReference type="SUPFAM" id="SSF74650">
    <property type="entry name" value="Galactose mutarotase-like"/>
    <property type="match status" value="1"/>
</dbReference>
<dbReference type="Pfam" id="PF21365">
    <property type="entry name" value="Glyco_hydro_31_3rd"/>
    <property type="match status" value="1"/>
</dbReference>
<dbReference type="EMBL" id="VLXZ01000002">
    <property type="protein sequence ID" value="TSB47611.1"/>
    <property type="molecule type" value="Genomic_DNA"/>
</dbReference>
<dbReference type="EC" id="3.2.1.177" evidence="5"/>
<dbReference type="Proteomes" id="UP000318521">
    <property type="component" value="Unassembled WGS sequence"/>
</dbReference>
<protein>
    <recommendedName>
        <fullName evidence="5">alpha-D-xyloside xylohydrolase</fullName>
        <ecNumber evidence="5">3.2.1.177</ecNumber>
    </recommendedName>
</protein>
<name>A0A554A1N7_9BACI</name>
<dbReference type="Gene3D" id="3.20.20.80">
    <property type="entry name" value="Glycosidases"/>
    <property type="match status" value="1"/>
</dbReference>
<dbReference type="InterPro" id="IPR013780">
    <property type="entry name" value="Glyco_hydro_b"/>
</dbReference>
<dbReference type="InterPro" id="IPR025887">
    <property type="entry name" value="Glyco_hydro_31_N_dom"/>
</dbReference>
<dbReference type="Gene3D" id="2.60.40.1180">
    <property type="entry name" value="Golgi alpha-mannosidase II"/>
    <property type="match status" value="2"/>
</dbReference>
<keyword evidence="2 6" id="KW-0378">Hydrolase</keyword>
<comment type="caution">
    <text evidence="10">The sequence shown here is derived from an EMBL/GenBank/DDBJ whole genome shotgun (WGS) entry which is preliminary data.</text>
</comment>